<dbReference type="AlphaFoldDB" id="A0A937X660"/>
<comment type="caution">
    <text evidence="3">The sequence shown here is derived from an EMBL/GenBank/DDBJ whole genome shotgun (WGS) entry which is preliminary data.</text>
</comment>
<evidence type="ECO:0000313" key="4">
    <source>
        <dbReference type="Proteomes" id="UP000703893"/>
    </source>
</evidence>
<sequence>MDLGGAGKLYGVKPDLVCVGKAMANGYPIAAVCGIRDVMKLAEKQVFISSTYFPNSLEMAAALKTIEILQRDNVLDVVRQKGEGFVRRLSDLVDRSGVPAHVSPVPQMPFITFPEDPADPAKAYRKRRTTFYTEIIRRGVFLQPYHHGYICYRHTDSDLEQAVRAVEAALAIVKDEVG</sequence>
<dbReference type="Pfam" id="PF00202">
    <property type="entry name" value="Aminotran_3"/>
    <property type="match status" value="1"/>
</dbReference>
<dbReference type="InterPro" id="IPR005814">
    <property type="entry name" value="Aminotrans_3"/>
</dbReference>
<evidence type="ECO:0000256" key="2">
    <source>
        <dbReference type="ARBA" id="ARBA00022898"/>
    </source>
</evidence>
<dbReference type="SUPFAM" id="SSF53383">
    <property type="entry name" value="PLP-dependent transferases"/>
    <property type="match status" value="1"/>
</dbReference>
<keyword evidence="3" id="KW-0808">Transferase</keyword>
<evidence type="ECO:0000256" key="1">
    <source>
        <dbReference type="ARBA" id="ARBA00001933"/>
    </source>
</evidence>
<name>A0A937X660_9BACT</name>
<comment type="cofactor">
    <cofactor evidence="1">
        <name>pyridoxal 5'-phosphate</name>
        <dbReference type="ChEBI" id="CHEBI:597326"/>
    </cofactor>
</comment>
<reference evidence="3 4" key="1">
    <citation type="submission" date="2019-03" db="EMBL/GenBank/DDBJ databases">
        <title>Lake Tanganyika Metagenome-Assembled Genomes (MAGs).</title>
        <authorList>
            <person name="Tran P."/>
        </authorList>
    </citation>
    <scope>NUCLEOTIDE SEQUENCE [LARGE SCALE GENOMIC DNA]</scope>
    <source>
        <strain evidence="3">K_DeepCast_65m_m2_236</strain>
    </source>
</reference>
<dbReference type="InterPro" id="IPR015422">
    <property type="entry name" value="PyrdxlP-dep_Trfase_small"/>
</dbReference>
<keyword evidence="2" id="KW-0663">Pyridoxal phosphate</keyword>
<gene>
    <name evidence="3" type="ORF">FJZ00_07035</name>
</gene>
<accession>A0A937X660</accession>
<evidence type="ECO:0000313" key="3">
    <source>
        <dbReference type="EMBL" id="MBM3274889.1"/>
    </source>
</evidence>
<proteinExistence type="predicted"/>
<dbReference type="Gene3D" id="3.90.1150.10">
    <property type="entry name" value="Aspartate Aminotransferase, domain 1"/>
    <property type="match status" value="1"/>
</dbReference>
<dbReference type="Gene3D" id="3.40.640.10">
    <property type="entry name" value="Type I PLP-dependent aspartate aminotransferase-like (Major domain)"/>
    <property type="match status" value="1"/>
</dbReference>
<organism evidence="3 4">
    <name type="scientific">Candidatus Tanganyikabacteria bacterium</name>
    <dbReference type="NCBI Taxonomy" id="2961651"/>
    <lineage>
        <taxon>Bacteria</taxon>
        <taxon>Bacillati</taxon>
        <taxon>Candidatus Sericytochromatia</taxon>
        <taxon>Candidatus Tanganyikabacteria</taxon>
    </lineage>
</organism>
<keyword evidence="3" id="KW-0032">Aminotransferase</keyword>
<dbReference type="InterPro" id="IPR015424">
    <property type="entry name" value="PyrdxlP-dep_Trfase"/>
</dbReference>
<dbReference type="InterPro" id="IPR015421">
    <property type="entry name" value="PyrdxlP-dep_Trfase_major"/>
</dbReference>
<dbReference type="EMBL" id="VGJX01000365">
    <property type="protein sequence ID" value="MBM3274889.1"/>
    <property type="molecule type" value="Genomic_DNA"/>
</dbReference>
<protein>
    <submittedName>
        <fullName evidence="3">Aminotransferase class III-fold pyridoxal phosphate-dependent enzyme</fullName>
    </submittedName>
</protein>
<dbReference type="PANTHER" id="PTHR43713:SF3">
    <property type="entry name" value="GLUTAMATE-1-SEMIALDEHYDE 2,1-AMINOMUTASE 1, CHLOROPLASTIC-RELATED"/>
    <property type="match status" value="1"/>
</dbReference>
<dbReference type="PANTHER" id="PTHR43713">
    <property type="entry name" value="GLUTAMATE-1-SEMIALDEHYDE 2,1-AMINOMUTASE"/>
    <property type="match status" value="1"/>
</dbReference>
<dbReference type="Proteomes" id="UP000703893">
    <property type="component" value="Unassembled WGS sequence"/>
</dbReference>
<dbReference type="GO" id="GO:0008483">
    <property type="term" value="F:transaminase activity"/>
    <property type="evidence" value="ECO:0007669"/>
    <property type="project" value="UniProtKB-KW"/>
</dbReference>
<dbReference type="GO" id="GO:0030170">
    <property type="term" value="F:pyridoxal phosphate binding"/>
    <property type="evidence" value="ECO:0007669"/>
    <property type="project" value="InterPro"/>
</dbReference>